<sequence length="236" mass="25994">MKRIFFIHGDKGGVGKTEVAKRMAAVMLQNGQPVTLVDGDDKNAGLHAAFKHSGLDVQRIKVMTPTGRDALFDVIAESPGDVLIDLPARGSDVTARLNQDGASEDGFSLELLMDEIEAELTIVFVIDQTRSPLVALKDELAALPDATRWIIVRNWREDRHFTLFDTTQVKSDLEARGAAIIDMVRLDPRVNDSLENAGLNLITAQTSDKLSMLQKMRVKAAVRSWSEQMKIAGLIE</sequence>
<dbReference type="InterPro" id="IPR027417">
    <property type="entry name" value="P-loop_NTPase"/>
</dbReference>
<dbReference type="AlphaFoldDB" id="A0A540VNM2"/>
<proteinExistence type="predicted"/>
<comment type="caution">
    <text evidence="1">The sequence shown here is derived from an EMBL/GenBank/DDBJ whole genome shotgun (WGS) entry which is preliminary data.</text>
</comment>
<protein>
    <submittedName>
        <fullName evidence="1">Uncharacterized protein</fullName>
    </submittedName>
</protein>
<dbReference type="EMBL" id="VIFK01000216">
    <property type="protein sequence ID" value="TQE98364.1"/>
    <property type="molecule type" value="Genomic_DNA"/>
</dbReference>
<evidence type="ECO:0000313" key="1">
    <source>
        <dbReference type="EMBL" id="TQE98364.1"/>
    </source>
</evidence>
<dbReference type="Proteomes" id="UP000315400">
    <property type="component" value="Unassembled WGS sequence"/>
</dbReference>
<accession>A0A540VNM2</accession>
<gene>
    <name evidence="1" type="ORF">FKY71_14210</name>
</gene>
<dbReference type="SUPFAM" id="SSF52540">
    <property type="entry name" value="P-loop containing nucleoside triphosphate hydrolases"/>
    <property type="match status" value="1"/>
</dbReference>
<reference evidence="1 2" key="1">
    <citation type="submission" date="2019-06" db="EMBL/GenBank/DDBJ databases">
        <title>Metagenome assembled Genome of Spiribacter salinus SL48-SHIP from the microbial mat of Salt Lake 48 (Novosibirsk region, Russia).</title>
        <authorList>
            <person name="Shipova A."/>
            <person name="Rozanov A.S."/>
            <person name="Bryanskaya A.V."/>
            <person name="Peltek S.E."/>
        </authorList>
    </citation>
    <scope>NUCLEOTIDE SEQUENCE [LARGE SCALE GENOMIC DNA]</scope>
    <source>
        <strain evidence="1">SL48-SHIP-2</strain>
    </source>
</reference>
<evidence type="ECO:0000313" key="2">
    <source>
        <dbReference type="Proteomes" id="UP000315400"/>
    </source>
</evidence>
<organism evidence="1 2">
    <name type="scientific">Spiribacter salinus</name>
    <dbReference type="NCBI Taxonomy" id="1335746"/>
    <lineage>
        <taxon>Bacteria</taxon>
        <taxon>Pseudomonadati</taxon>
        <taxon>Pseudomonadota</taxon>
        <taxon>Gammaproteobacteria</taxon>
        <taxon>Chromatiales</taxon>
        <taxon>Ectothiorhodospiraceae</taxon>
        <taxon>Spiribacter</taxon>
    </lineage>
</organism>
<dbReference type="Gene3D" id="3.40.50.300">
    <property type="entry name" value="P-loop containing nucleotide triphosphate hydrolases"/>
    <property type="match status" value="1"/>
</dbReference>
<name>A0A540VNM2_9GAMM</name>